<name>A0A098EDZ0_9ZZZZ</name>
<dbReference type="Gene3D" id="1.25.40.10">
    <property type="entry name" value="Tetratricopeptide repeat domain"/>
    <property type="match status" value="1"/>
</dbReference>
<organism evidence="1">
    <name type="scientific">groundwater metagenome</name>
    <dbReference type="NCBI Taxonomy" id="717931"/>
    <lineage>
        <taxon>unclassified sequences</taxon>
        <taxon>metagenomes</taxon>
        <taxon>ecological metagenomes</taxon>
    </lineage>
</organism>
<evidence type="ECO:0008006" key="2">
    <source>
        <dbReference type="Google" id="ProtNLM"/>
    </source>
</evidence>
<dbReference type="AlphaFoldDB" id="A0A098EDZ0"/>
<accession>A0A098EDZ0</accession>
<dbReference type="EMBL" id="CCXY01000280">
    <property type="protein sequence ID" value="CEG13240.1"/>
    <property type="molecule type" value="Genomic_DNA"/>
</dbReference>
<sequence>MQYIKNLLRSKNKELIDKYKSEIIRVQKKSMENLDLGGVFVNKIIEMLVYLGSPDIAKEYFEKALNSGEELHIGTISECYFWLGEYEKAISLFEETLKLKYGDKACADNLHLGFIVTDTNNWTNRSAF</sequence>
<protein>
    <recommendedName>
        <fullName evidence="2">Tetratricopeptide repeat protein</fullName>
    </recommendedName>
</protein>
<evidence type="ECO:0000313" key="1">
    <source>
        <dbReference type="EMBL" id="CEG13240.1"/>
    </source>
</evidence>
<dbReference type="SUPFAM" id="SSF81901">
    <property type="entry name" value="HCP-like"/>
    <property type="match status" value="1"/>
</dbReference>
<gene>
    <name evidence="1" type="ORF">MSIBF_A3500003</name>
</gene>
<dbReference type="InterPro" id="IPR011990">
    <property type="entry name" value="TPR-like_helical_dom_sf"/>
</dbReference>
<proteinExistence type="predicted"/>
<reference evidence="1" key="1">
    <citation type="submission" date="2014-09" db="EMBL/GenBank/DDBJ databases">
        <authorList>
            <person name="Probst J Alexander"/>
        </authorList>
    </citation>
    <scope>NUCLEOTIDE SEQUENCE</scope>
</reference>